<evidence type="ECO:0000313" key="1">
    <source>
        <dbReference type="EMBL" id="JAD69697.1"/>
    </source>
</evidence>
<reference evidence="1" key="1">
    <citation type="submission" date="2014-09" db="EMBL/GenBank/DDBJ databases">
        <authorList>
            <person name="Magalhaes I.L.F."/>
            <person name="Oliveira U."/>
            <person name="Santos F.R."/>
            <person name="Vidigal T.H.D.A."/>
            <person name="Brescovit A.D."/>
            <person name="Santos A.J."/>
        </authorList>
    </citation>
    <scope>NUCLEOTIDE SEQUENCE</scope>
    <source>
        <tissue evidence="1">Shoot tissue taken approximately 20 cm above the soil surface</tissue>
    </source>
</reference>
<dbReference type="AlphaFoldDB" id="A0A0A9CDX0"/>
<protein>
    <submittedName>
        <fullName evidence="1">Uncharacterized protein</fullName>
    </submittedName>
</protein>
<reference evidence="1" key="2">
    <citation type="journal article" date="2015" name="Data Brief">
        <title>Shoot transcriptome of the giant reed, Arundo donax.</title>
        <authorList>
            <person name="Barrero R.A."/>
            <person name="Guerrero F.D."/>
            <person name="Moolhuijzen P."/>
            <person name="Goolsby J.A."/>
            <person name="Tidwell J."/>
            <person name="Bellgard S.E."/>
            <person name="Bellgard M.I."/>
        </authorList>
    </citation>
    <scope>NUCLEOTIDE SEQUENCE</scope>
    <source>
        <tissue evidence="1">Shoot tissue taken approximately 20 cm above the soil surface</tissue>
    </source>
</reference>
<dbReference type="EMBL" id="GBRH01228198">
    <property type="protein sequence ID" value="JAD69697.1"/>
    <property type="molecule type" value="Transcribed_RNA"/>
</dbReference>
<proteinExistence type="predicted"/>
<accession>A0A0A9CDX0</accession>
<name>A0A0A9CDX0_ARUDO</name>
<organism evidence="1">
    <name type="scientific">Arundo donax</name>
    <name type="common">Giant reed</name>
    <name type="synonym">Donax arundinaceus</name>
    <dbReference type="NCBI Taxonomy" id="35708"/>
    <lineage>
        <taxon>Eukaryota</taxon>
        <taxon>Viridiplantae</taxon>
        <taxon>Streptophyta</taxon>
        <taxon>Embryophyta</taxon>
        <taxon>Tracheophyta</taxon>
        <taxon>Spermatophyta</taxon>
        <taxon>Magnoliopsida</taxon>
        <taxon>Liliopsida</taxon>
        <taxon>Poales</taxon>
        <taxon>Poaceae</taxon>
        <taxon>PACMAD clade</taxon>
        <taxon>Arundinoideae</taxon>
        <taxon>Arundineae</taxon>
        <taxon>Arundo</taxon>
    </lineage>
</organism>
<sequence length="49" mass="5618">MNYILGVQVFHSNSCIHSKNYPCALIKKFLFVQKDFLKGSIGHEFCHSS</sequence>